<protein>
    <submittedName>
        <fullName evidence="2">Uncharacterized protein</fullName>
    </submittedName>
</protein>
<evidence type="ECO:0000313" key="3">
    <source>
        <dbReference type="Proteomes" id="UP000479190"/>
    </source>
</evidence>
<accession>A0A6H5IAX5</accession>
<dbReference type="AlphaFoldDB" id="A0A6H5IAX5"/>
<evidence type="ECO:0000313" key="2">
    <source>
        <dbReference type="EMBL" id="CAB0033822.1"/>
    </source>
</evidence>
<dbReference type="EMBL" id="CADCXV010000725">
    <property type="protein sequence ID" value="CAB0033822.1"/>
    <property type="molecule type" value="Genomic_DNA"/>
</dbReference>
<feature type="compositionally biased region" description="Low complexity" evidence="1">
    <location>
        <begin position="118"/>
        <end position="133"/>
    </location>
</feature>
<proteinExistence type="predicted"/>
<reference evidence="2 3" key="1">
    <citation type="submission" date="2020-02" db="EMBL/GenBank/DDBJ databases">
        <authorList>
            <person name="Ferguson B K."/>
        </authorList>
    </citation>
    <scope>NUCLEOTIDE SEQUENCE [LARGE SCALE GENOMIC DNA]</scope>
</reference>
<dbReference type="Proteomes" id="UP000479190">
    <property type="component" value="Unassembled WGS sequence"/>
</dbReference>
<evidence type="ECO:0000256" key="1">
    <source>
        <dbReference type="SAM" id="MobiDB-lite"/>
    </source>
</evidence>
<feature type="region of interest" description="Disordered" evidence="1">
    <location>
        <begin position="110"/>
        <end position="141"/>
    </location>
</feature>
<sequence length="141" mass="15484">MIALRCTIRGGQLCRGAAAYTHSFSKYSERDAEFFASLFAFSWFNVENHLGRIKCSRNSTLERWNRVVHLTAPSGDARRITDEEIPSAPQPEDVHFFKARVTSSSVTGLNEKVAVEPGSGSRQIRSTSSSKSGGDAEDTLA</sequence>
<organism evidence="2 3">
    <name type="scientific">Trichogramma brassicae</name>
    <dbReference type="NCBI Taxonomy" id="86971"/>
    <lineage>
        <taxon>Eukaryota</taxon>
        <taxon>Metazoa</taxon>
        <taxon>Ecdysozoa</taxon>
        <taxon>Arthropoda</taxon>
        <taxon>Hexapoda</taxon>
        <taxon>Insecta</taxon>
        <taxon>Pterygota</taxon>
        <taxon>Neoptera</taxon>
        <taxon>Endopterygota</taxon>
        <taxon>Hymenoptera</taxon>
        <taxon>Apocrita</taxon>
        <taxon>Proctotrupomorpha</taxon>
        <taxon>Chalcidoidea</taxon>
        <taxon>Trichogrammatidae</taxon>
        <taxon>Trichogramma</taxon>
    </lineage>
</organism>
<gene>
    <name evidence="2" type="ORF">TBRA_LOCUS5720</name>
</gene>
<keyword evidence="3" id="KW-1185">Reference proteome</keyword>
<name>A0A6H5IAX5_9HYME</name>